<sequence>MSSVVLRTVDSEVCRIRCGPPLQAFAMRWNYVVRQRHRWADDPAARQRQTVRLQRELRGLGVTAKHLRRLNGIVEVSVPDSPVDEFWEARILPWEYVLAAATKPYRDNEAILVVRHLKTGRRKRKRTPKRLVVIETAPGELARHFNFSAQRQLVTGGLRALSPETTGVLENPTERQLGEEIESVSPDVVHVTGFDNRSGRERLGGNLSGLRDGLYLADPSAEAKEYRAEVIARLLNRGSPNPLLVGFHCWDSAARLAPMTIHAGARAAIGFQHTFDEAVAEIFFLHFYRAYADSQWNLLAAFCSGWESIAAYRPRIRGSSIVLWSADSLVSKATGETGQNRLSIGATTTRPLTRYSARPRAADPRRVCIRDLVQVSVRPKQQINYSSLHNGQSVFEQLTLRLHPDHSESEAITQIDDLELEVQLHVGVDSYPFRSRLRLDMEAYRYDLADRVTLPLTGELFRAINERIQTSLFVDLRWHDQVLYRHTHAVWLAPIDQWTLDDSQLGWLPSFVQPRDPAVARTIDVAQGYLQCLQDQVGAGFDGYQSYDGFASGLECWAGVDRQVRSIWAALLLGSTLRYINPPPSYAEFTQRLRTPGETIGGGFGTCVDLAIVMASCLEWIEVHPVLFLLHGHVFVGYWKDFQAHQRFLDVATDDIPARSPDGEMPRDDALQRWVSGPKTYAEIKGFVDRGELVPIETVALTRGKGFAAAIDEGRAHFYKKRSRAFRAMIDLVSARADDGVTPLPLRFSESHVD</sequence>
<reference evidence="1 2" key="1">
    <citation type="submission" date="2019-03" db="EMBL/GenBank/DDBJ databases">
        <title>Deep-cultivation of Planctomycetes and their phenomic and genomic characterization uncovers novel biology.</title>
        <authorList>
            <person name="Wiegand S."/>
            <person name="Jogler M."/>
            <person name="Boedeker C."/>
            <person name="Pinto D."/>
            <person name="Vollmers J."/>
            <person name="Rivas-Marin E."/>
            <person name="Kohn T."/>
            <person name="Peeters S.H."/>
            <person name="Heuer A."/>
            <person name="Rast P."/>
            <person name="Oberbeckmann S."/>
            <person name="Bunk B."/>
            <person name="Jeske O."/>
            <person name="Meyerdierks A."/>
            <person name="Storesund J.E."/>
            <person name="Kallscheuer N."/>
            <person name="Luecker S."/>
            <person name="Lage O.M."/>
            <person name="Pohl T."/>
            <person name="Merkel B.J."/>
            <person name="Hornburger P."/>
            <person name="Mueller R.-W."/>
            <person name="Bruemmer F."/>
            <person name="Labrenz M."/>
            <person name="Spormann A.M."/>
            <person name="Op den Camp H."/>
            <person name="Overmann J."/>
            <person name="Amann R."/>
            <person name="Jetten M.S.M."/>
            <person name="Mascher T."/>
            <person name="Medema M.H."/>
            <person name="Devos D.P."/>
            <person name="Kaster A.-K."/>
            <person name="Ovreas L."/>
            <person name="Rohde M."/>
            <person name="Galperin M.Y."/>
            <person name="Jogler C."/>
        </authorList>
    </citation>
    <scope>NUCLEOTIDE SEQUENCE [LARGE SCALE GENOMIC DNA]</scope>
    <source>
        <strain evidence="1 2">Enr13</strain>
    </source>
</reference>
<dbReference type="KEGG" id="snep:Enr13x_68860"/>
<protein>
    <submittedName>
        <fullName evidence="1">Uncharacterized protein</fullName>
    </submittedName>
</protein>
<accession>A0A518I1R8</accession>
<dbReference type="OrthoDB" id="221244at2"/>
<name>A0A518I1R8_9BACT</name>
<dbReference type="EMBL" id="CP037423">
    <property type="protein sequence ID" value="QDV46977.1"/>
    <property type="molecule type" value="Genomic_DNA"/>
</dbReference>
<dbReference type="RefSeq" id="WP_145391087.1">
    <property type="nucleotide sequence ID" value="NZ_CP037423.1"/>
</dbReference>
<dbReference type="AlphaFoldDB" id="A0A518I1R8"/>
<evidence type="ECO:0000313" key="2">
    <source>
        <dbReference type="Proteomes" id="UP000319004"/>
    </source>
</evidence>
<evidence type="ECO:0000313" key="1">
    <source>
        <dbReference type="EMBL" id="QDV46977.1"/>
    </source>
</evidence>
<gene>
    <name evidence="1" type="ORF">Enr13x_68860</name>
</gene>
<proteinExistence type="predicted"/>
<dbReference type="Proteomes" id="UP000319004">
    <property type="component" value="Chromosome"/>
</dbReference>
<keyword evidence="2" id="KW-1185">Reference proteome</keyword>
<organism evidence="1 2">
    <name type="scientific">Stieleria neptunia</name>
    <dbReference type="NCBI Taxonomy" id="2527979"/>
    <lineage>
        <taxon>Bacteria</taxon>
        <taxon>Pseudomonadati</taxon>
        <taxon>Planctomycetota</taxon>
        <taxon>Planctomycetia</taxon>
        <taxon>Pirellulales</taxon>
        <taxon>Pirellulaceae</taxon>
        <taxon>Stieleria</taxon>
    </lineage>
</organism>